<feature type="compositionally biased region" description="Low complexity" evidence="1">
    <location>
        <begin position="1"/>
        <end position="20"/>
    </location>
</feature>
<feature type="compositionally biased region" description="Polar residues" evidence="1">
    <location>
        <begin position="104"/>
        <end position="113"/>
    </location>
</feature>
<sequence>MISRKSFSRASSNSSSESWSDFNQKYGKDGSQTRLLQSLGESFCIPRQDRRSDSLKSSSHHRLSDRSLSTSPVRSKIHRPGKRGSTMLMRSKSQGNIKVGVPSHRSSVTAHAA</sequence>
<keyword evidence="3" id="KW-1185">Reference proteome</keyword>
<evidence type="ECO:0000256" key="1">
    <source>
        <dbReference type="SAM" id="MobiDB-lite"/>
    </source>
</evidence>
<gene>
    <name evidence="2" type="ORF">SEMRO_49_G028621.1</name>
</gene>
<evidence type="ECO:0000313" key="3">
    <source>
        <dbReference type="Proteomes" id="UP001153069"/>
    </source>
</evidence>
<evidence type="ECO:0000313" key="2">
    <source>
        <dbReference type="EMBL" id="CAB9498943.1"/>
    </source>
</evidence>
<accession>A0A9N8H6P9</accession>
<feature type="region of interest" description="Disordered" evidence="1">
    <location>
        <begin position="1"/>
        <end position="113"/>
    </location>
</feature>
<feature type="compositionally biased region" description="Polar residues" evidence="1">
    <location>
        <begin position="30"/>
        <end position="40"/>
    </location>
</feature>
<reference evidence="2" key="1">
    <citation type="submission" date="2020-06" db="EMBL/GenBank/DDBJ databases">
        <authorList>
            <consortium name="Plant Systems Biology data submission"/>
        </authorList>
    </citation>
    <scope>NUCLEOTIDE SEQUENCE</scope>
    <source>
        <strain evidence="2">D6</strain>
    </source>
</reference>
<comment type="caution">
    <text evidence="2">The sequence shown here is derived from an EMBL/GenBank/DDBJ whole genome shotgun (WGS) entry which is preliminary data.</text>
</comment>
<dbReference type="EMBL" id="CAICTM010000049">
    <property type="protein sequence ID" value="CAB9498943.1"/>
    <property type="molecule type" value="Genomic_DNA"/>
</dbReference>
<dbReference type="Proteomes" id="UP001153069">
    <property type="component" value="Unassembled WGS sequence"/>
</dbReference>
<proteinExistence type="predicted"/>
<organism evidence="2 3">
    <name type="scientific">Seminavis robusta</name>
    <dbReference type="NCBI Taxonomy" id="568900"/>
    <lineage>
        <taxon>Eukaryota</taxon>
        <taxon>Sar</taxon>
        <taxon>Stramenopiles</taxon>
        <taxon>Ochrophyta</taxon>
        <taxon>Bacillariophyta</taxon>
        <taxon>Bacillariophyceae</taxon>
        <taxon>Bacillariophycidae</taxon>
        <taxon>Naviculales</taxon>
        <taxon>Naviculaceae</taxon>
        <taxon>Seminavis</taxon>
    </lineage>
</organism>
<name>A0A9N8H6P9_9STRA</name>
<protein>
    <submittedName>
        <fullName evidence="2">Uncharacterized protein</fullName>
    </submittedName>
</protein>
<dbReference type="AlphaFoldDB" id="A0A9N8H6P9"/>